<dbReference type="Pfam" id="PF00491">
    <property type="entry name" value="Arginase"/>
    <property type="match status" value="1"/>
</dbReference>
<keyword evidence="2" id="KW-0378">Hydrolase</keyword>
<dbReference type="SUPFAM" id="SSF52768">
    <property type="entry name" value="Arginase/deacetylase"/>
    <property type="match status" value="1"/>
</dbReference>
<dbReference type="PANTHER" id="PTHR43782:SF3">
    <property type="entry name" value="ARGINASE"/>
    <property type="match status" value="1"/>
</dbReference>
<dbReference type="PRINTS" id="PR00116">
    <property type="entry name" value="ARGINASE"/>
</dbReference>
<organism evidence="5 6">
    <name type="scientific">Paralimibaculum aggregatum</name>
    <dbReference type="NCBI Taxonomy" id="3036245"/>
    <lineage>
        <taxon>Bacteria</taxon>
        <taxon>Pseudomonadati</taxon>
        <taxon>Pseudomonadota</taxon>
        <taxon>Alphaproteobacteria</taxon>
        <taxon>Rhodobacterales</taxon>
        <taxon>Paracoccaceae</taxon>
        <taxon>Paralimibaculum</taxon>
    </lineage>
</organism>
<proteinExistence type="inferred from homology"/>
<dbReference type="Gene3D" id="3.40.800.10">
    <property type="entry name" value="Ureohydrolase domain"/>
    <property type="match status" value="1"/>
</dbReference>
<keyword evidence="3" id="KW-0464">Manganese</keyword>
<comment type="similarity">
    <text evidence="4">Belongs to the arginase family.</text>
</comment>
<evidence type="ECO:0000256" key="4">
    <source>
        <dbReference type="PROSITE-ProRule" id="PRU00742"/>
    </source>
</evidence>
<accession>A0ABQ6LJG2</accession>
<gene>
    <name evidence="5" type="primary">rocF_2</name>
    <name evidence="5" type="ORF">LNKW23_26160</name>
</gene>
<evidence type="ECO:0000256" key="3">
    <source>
        <dbReference type="ARBA" id="ARBA00023211"/>
    </source>
</evidence>
<dbReference type="EMBL" id="BSYI01000019">
    <property type="protein sequence ID" value="GMG83403.1"/>
    <property type="molecule type" value="Genomic_DNA"/>
</dbReference>
<evidence type="ECO:0000313" key="5">
    <source>
        <dbReference type="EMBL" id="GMG83403.1"/>
    </source>
</evidence>
<comment type="caution">
    <text evidence="5">The sequence shown here is derived from an EMBL/GenBank/DDBJ whole genome shotgun (WGS) entry which is preliminary data.</text>
</comment>
<sequence length="251" mass="26290">MPDRWIVTPRFFEQPEPALIGLAPADAAINSVEITHRSPPELAILHGGIAQFVYDTLVEGDRPVSVAGDCCAALPVLAGMQRAGIAPDLVWIDAHGDFNTPETSPSQFLGGMPLAIATGRGPLWMGIRIGLETIPDERVLLVGARDIDPGEAEALEASRVTRIALEELAEIEFDGPVMVHFDADVIDPADCPAFAYPAPGGPPLAAVTAALADLAARAELRAISVSGWSGGLDRDRHTARGVARAVAALTG</sequence>
<name>A0ABQ6LJG2_9RHOB</name>
<dbReference type="RefSeq" id="WP_285672199.1">
    <property type="nucleotide sequence ID" value="NZ_BSYI01000019.1"/>
</dbReference>
<dbReference type="Proteomes" id="UP001239909">
    <property type="component" value="Unassembled WGS sequence"/>
</dbReference>
<evidence type="ECO:0000256" key="1">
    <source>
        <dbReference type="ARBA" id="ARBA00022723"/>
    </source>
</evidence>
<dbReference type="InterPro" id="IPR006035">
    <property type="entry name" value="Ureohydrolase"/>
</dbReference>
<dbReference type="InterPro" id="IPR023696">
    <property type="entry name" value="Ureohydrolase_dom_sf"/>
</dbReference>
<keyword evidence="6" id="KW-1185">Reference proteome</keyword>
<keyword evidence="1" id="KW-0479">Metal-binding</keyword>
<evidence type="ECO:0000313" key="6">
    <source>
        <dbReference type="Proteomes" id="UP001239909"/>
    </source>
</evidence>
<dbReference type="PROSITE" id="PS51409">
    <property type="entry name" value="ARGINASE_2"/>
    <property type="match status" value="1"/>
</dbReference>
<reference evidence="5 6" key="1">
    <citation type="submission" date="2023-04" db="EMBL/GenBank/DDBJ databases">
        <title>Marinoamorphus aggregata gen. nov., sp. Nov., isolate from tissue of brittle star Ophioplocus japonicus.</title>
        <authorList>
            <person name="Kawano K."/>
            <person name="Sawayama S."/>
            <person name="Nakagawa S."/>
        </authorList>
    </citation>
    <scope>NUCLEOTIDE SEQUENCE [LARGE SCALE GENOMIC DNA]</scope>
    <source>
        <strain evidence="5 6">NKW23</strain>
    </source>
</reference>
<dbReference type="PANTHER" id="PTHR43782">
    <property type="entry name" value="ARGINASE"/>
    <property type="match status" value="1"/>
</dbReference>
<protein>
    <submittedName>
        <fullName evidence="5">Arginase</fullName>
    </submittedName>
</protein>
<evidence type="ECO:0000256" key="2">
    <source>
        <dbReference type="ARBA" id="ARBA00022801"/>
    </source>
</evidence>